<dbReference type="Gene3D" id="2.60.120.310">
    <property type="entry name" value="Copper type II, ascorbate-dependent monooxygenase, N-terminal domain"/>
    <property type="match status" value="1"/>
</dbReference>
<evidence type="ECO:0000256" key="1">
    <source>
        <dbReference type="ARBA" id="ARBA00012689"/>
    </source>
</evidence>
<dbReference type="GO" id="GO:0005576">
    <property type="term" value="C:extracellular region"/>
    <property type="evidence" value="ECO:0007669"/>
    <property type="project" value="TreeGrafter"/>
</dbReference>
<dbReference type="InterPro" id="IPR008977">
    <property type="entry name" value="PHM/PNGase_F_dom_sf"/>
</dbReference>
<dbReference type="InterPro" id="IPR000720">
    <property type="entry name" value="PHM/PAL"/>
</dbReference>
<evidence type="ECO:0000259" key="11">
    <source>
        <dbReference type="Pfam" id="PF01082"/>
    </source>
</evidence>
<comment type="cofactor">
    <cofactor evidence="10">
        <name>Cu(2+)</name>
        <dbReference type="ChEBI" id="CHEBI:29036"/>
    </cofactor>
    <text evidence="10">Binds 2 Cu(2+) ions per subunit.</text>
</comment>
<dbReference type="AlphaFoldDB" id="A0A1S3D4R6"/>
<dbReference type="GO" id="GO:0006518">
    <property type="term" value="P:peptide metabolic process"/>
    <property type="evidence" value="ECO:0007669"/>
    <property type="project" value="InterPro"/>
</dbReference>
<dbReference type="EC" id="1.14.17.3" evidence="1"/>
<keyword evidence="2 10" id="KW-0479">Metal-binding</keyword>
<dbReference type="PRINTS" id="PR00790">
    <property type="entry name" value="PAMONOXGNASE"/>
</dbReference>
<dbReference type="KEGG" id="dci:103511470"/>
<keyword evidence="4" id="KW-0560">Oxidoreductase</keyword>
<sequence length="241" mass="27045">SRIFQIIYAWARDAPSLILPEGVGFKVGGDTAIQYLVLQVHYAHVEGFRDGHTDSSGVFLQYTRRPLTKEAGVLLLGTGGKIPALSVENMETSCIMMEDKEIHPFAYRTHTHALGKEVQGYVVKKNNNLNRKDEWLLLGKRDPLTPQMFYPVEVNVTIHKGDVMAARCVMKNYRNHETYVGSTGQPELYVCTPVKIDPTNPYYIKEGEGAWKGPALDSQAVQQAVVLSCRIKIPKLLCAYY</sequence>
<dbReference type="InterPro" id="IPR014784">
    <property type="entry name" value="Cu2_ascorb_mOase-like_C"/>
</dbReference>
<dbReference type="GO" id="GO:0005507">
    <property type="term" value="F:copper ion binding"/>
    <property type="evidence" value="ECO:0007669"/>
    <property type="project" value="InterPro"/>
</dbReference>
<dbReference type="STRING" id="121845.A0A1S3D4R6"/>
<dbReference type="Pfam" id="PF01082">
    <property type="entry name" value="Cu2_monooxygen"/>
    <property type="match status" value="1"/>
</dbReference>
<dbReference type="PANTHER" id="PTHR10680:SF14">
    <property type="entry name" value="PEPTIDYL-GLYCINE ALPHA-AMIDATING MONOOXYGENASE"/>
    <property type="match status" value="1"/>
</dbReference>
<accession>A0A1S3D4R6</accession>
<evidence type="ECO:0000313" key="13">
    <source>
        <dbReference type="Proteomes" id="UP000079169"/>
    </source>
</evidence>
<dbReference type="Gene3D" id="2.60.120.230">
    <property type="match status" value="1"/>
</dbReference>
<evidence type="ECO:0000256" key="10">
    <source>
        <dbReference type="PIRSR" id="PIRSR600720-2"/>
    </source>
</evidence>
<dbReference type="RefSeq" id="XP_008474414.2">
    <property type="nucleotide sequence ID" value="XM_008476192.2"/>
</dbReference>
<dbReference type="PANTHER" id="PTHR10680">
    <property type="entry name" value="PEPTIDYL-GLYCINE ALPHA-AMIDATING MONOOXYGENASE"/>
    <property type="match status" value="1"/>
</dbReference>
<evidence type="ECO:0000259" key="12">
    <source>
        <dbReference type="Pfam" id="PF03712"/>
    </source>
</evidence>
<dbReference type="InterPro" id="IPR000323">
    <property type="entry name" value="Cu2_ascorb_mOase_N"/>
</dbReference>
<protein>
    <recommendedName>
        <fullName evidence="1">peptidylglycine monooxygenase</fullName>
        <ecNumber evidence="1">1.14.17.3</ecNumber>
    </recommendedName>
</protein>
<feature type="domain" description="Copper type II ascorbate-dependent monooxygenase C-terminal" evidence="12">
    <location>
        <begin position="69"/>
        <end position="188"/>
    </location>
</feature>
<dbReference type="InterPro" id="IPR014783">
    <property type="entry name" value="Cu2_ascorb_mOase_CS-2"/>
</dbReference>
<dbReference type="PROSITE" id="PS00085">
    <property type="entry name" value="CU2_MONOOXYGENASE_2"/>
    <property type="match status" value="1"/>
</dbReference>
<evidence type="ECO:0000256" key="6">
    <source>
        <dbReference type="ARBA" id="ARBA00023033"/>
    </source>
</evidence>
<feature type="non-terminal residue" evidence="14">
    <location>
        <position position="1"/>
    </location>
</feature>
<keyword evidence="7" id="KW-1015">Disulfide bond</keyword>
<dbReference type="Pfam" id="PF03712">
    <property type="entry name" value="Cu2_monoox_C"/>
    <property type="match status" value="1"/>
</dbReference>
<dbReference type="InterPro" id="IPR024548">
    <property type="entry name" value="Cu2_monoox_C"/>
</dbReference>
<name>A0A1S3D4R6_DIACI</name>
<reference evidence="14" key="1">
    <citation type="submission" date="2025-08" db="UniProtKB">
        <authorList>
            <consortium name="RefSeq"/>
        </authorList>
    </citation>
    <scope>IDENTIFICATION</scope>
</reference>
<dbReference type="PaxDb" id="121845-A0A1S3D4R6"/>
<evidence type="ECO:0000313" key="14">
    <source>
        <dbReference type="RefSeq" id="XP_008474414.2"/>
    </source>
</evidence>
<feature type="binding site" evidence="10">
    <location>
        <position position="112"/>
    </location>
    <ligand>
        <name>Cu(2+)</name>
        <dbReference type="ChEBI" id="CHEBI:29036"/>
        <label>1</label>
        <note>catalytic</note>
    </ligand>
</feature>
<feature type="binding site" evidence="10">
    <location>
        <position position="110"/>
    </location>
    <ligand>
        <name>Cu(2+)</name>
        <dbReference type="ChEBI" id="CHEBI:29036"/>
        <label>1</label>
        <note>catalytic</note>
    </ligand>
</feature>
<keyword evidence="3" id="KW-0732">Signal</keyword>
<evidence type="ECO:0000256" key="7">
    <source>
        <dbReference type="ARBA" id="ARBA00023157"/>
    </source>
</evidence>
<gene>
    <name evidence="14" type="primary">LOC103511470</name>
</gene>
<keyword evidence="8" id="KW-0325">Glycoprotein</keyword>
<proteinExistence type="predicted"/>
<keyword evidence="13" id="KW-1185">Reference proteome</keyword>
<evidence type="ECO:0000256" key="2">
    <source>
        <dbReference type="ARBA" id="ARBA00022723"/>
    </source>
</evidence>
<feature type="binding site" evidence="10">
    <location>
        <position position="41"/>
    </location>
    <ligand>
        <name>Cu(2+)</name>
        <dbReference type="ChEBI" id="CHEBI:29036"/>
        <label>1</label>
        <note>catalytic</note>
    </ligand>
</feature>
<dbReference type="InterPro" id="IPR036939">
    <property type="entry name" value="Cu2_ascorb_mOase_N_sf"/>
</dbReference>
<dbReference type="GO" id="GO:0016020">
    <property type="term" value="C:membrane"/>
    <property type="evidence" value="ECO:0007669"/>
    <property type="project" value="InterPro"/>
</dbReference>
<evidence type="ECO:0000256" key="4">
    <source>
        <dbReference type="ARBA" id="ARBA00023002"/>
    </source>
</evidence>
<evidence type="ECO:0000256" key="5">
    <source>
        <dbReference type="ARBA" id="ARBA00023008"/>
    </source>
</evidence>
<dbReference type="SUPFAM" id="SSF49742">
    <property type="entry name" value="PHM/PNGase F"/>
    <property type="match status" value="2"/>
</dbReference>
<dbReference type="GeneID" id="103511470"/>
<dbReference type="Proteomes" id="UP000079169">
    <property type="component" value="Unplaced"/>
</dbReference>
<comment type="catalytic activity">
    <reaction evidence="9">
        <text>a [peptide]-C-terminal glycine + 2 L-ascorbate + O2 = a [peptide]-C-terminal (2S)-2-hydroxyglycine + 2 monodehydro-L-ascorbate radical + H2O</text>
        <dbReference type="Rhea" id="RHEA:21452"/>
        <dbReference type="Rhea" id="RHEA-COMP:13486"/>
        <dbReference type="Rhea" id="RHEA-COMP:15321"/>
        <dbReference type="ChEBI" id="CHEBI:15377"/>
        <dbReference type="ChEBI" id="CHEBI:15379"/>
        <dbReference type="ChEBI" id="CHEBI:38290"/>
        <dbReference type="ChEBI" id="CHEBI:59513"/>
        <dbReference type="ChEBI" id="CHEBI:137000"/>
        <dbReference type="ChEBI" id="CHEBI:142768"/>
        <dbReference type="EC" id="1.14.17.3"/>
    </reaction>
</comment>
<evidence type="ECO:0000256" key="8">
    <source>
        <dbReference type="ARBA" id="ARBA00023180"/>
    </source>
</evidence>
<evidence type="ECO:0000256" key="9">
    <source>
        <dbReference type="ARBA" id="ARBA00048431"/>
    </source>
</evidence>
<keyword evidence="5 10" id="KW-0186">Copper</keyword>
<keyword evidence="6" id="KW-0503">Monooxygenase</keyword>
<dbReference type="GO" id="GO:0004504">
    <property type="term" value="F:peptidylglycine monooxygenase activity"/>
    <property type="evidence" value="ECO:0007669"/>
    <property type="project" value="UniProtKB-EC"/>
</dbReference>
<organism evidence="13 14">
    <name type="scientific">Diaphorina citri</name>
    <name type="common">Asian citrus psyllid</name>
    <dbReference type="NCBI Taxonomy" id="121845"/>
    <lineage>
        <taxon>Eukaryota</taxon>
        <taxon>Metazoa</taxon>
        <taxon>Ecdysozoa</taxon>
        <taxon>Arthropoda</taxon>
        <taxon>Hexapoda</taxon>
        <taxon>Insecta</taxon>
        <taxon>Pterygota</taxon>
        <taxon>Neoptera</taxon>
        <taxon>Paraneoptera</taxon>
        <taxon>Hemiptera</taxon>
        <taxon>Sternorrhyncha</taxon>
        <taxon>Psylloidea</taxon>
        <taxon>Psyllidae</taxon>
        <taxon>Diaphorininae</taxon>
        <taxon>Diaphorina</taxon>
    </lineage>
</organism>
<feature type="domain" description="Copper type II ascorbate-dependent monooxygenase N-terminal" evidence="11">
    <location>
        <begin position="5"/>
        <end position="47"/>
    </location>
</feature>
<evidence type="ECO:0000256" key="3">
    <source>
        <dbReference type="ARBA" id="ARBA00022729"/>
    </source>
</evidence>